<keyword evidence="2" id="KW-0496">Mitochondrion</keyword>
<name>A0AAD9JYH0_9ANNE</name>
<proteinExistence type="inferred from homology"/>
<dbReference type="GO" id="GO:0045271">
    <property type="term" value="C:respiratory chain complex I"/>
    <property type="evidence" value="ECO:0007669"/>
    <property type="project" value="InterPro"/>
</dbReference>
<keyword evidence="2" id="KW-0472">Membrane</keyword>
<dbReference type="Proteomes" id="UP001208570">
    <property type="component" value="Unassembled WGS sequence"/>
</dbReference>
<comment type="function">
    <text evidence="2">Accessory subunit of the mitochondrial membrane respiratory chain NADH dehydrogenase (Complex I), that is believed not to be involved in catalysis. Complex I functions in the transfer of electrons from NADH to the respiratory chain. The immediate electron acceptor for the enzyme is believed to be ubiquinone.</text>
</comment>
<evidence type="ECO:0000256" key="2">
    <source>
        <dbReference type="RuleBase" id="RU363103"/>
    </source>
</evidence>
<dbReference type="PANTHER" id="PTHR12910">
    <property type="entry name" value="NADH-UBIQUINONE OXIDOREDUCTASE SUBUNIT B17.2"/>
    <property type="match status" value="1"/>
</dbReference>
<comment type="subcellular location">
    <subcellularLocation>
        <location evidence="2">Mitochondrion inner membrane</location>
        <topology evidence="2">Peripheral membrane protein</topology>
        <orientation evidence="2">Matrix side</orientation>
    </subcellularLocation>
</comment>
<protein>
    <recommendedName>
        <fullName evidence="2">NADH dehydrogenase [ubiquinone] 1 alpha subcomplex subunit 12</fullName>
    </recommendedName>
</protein>
<keyword evidence="2" id="KW-0813">Transport</keyword>
<reference evidence="3" key="1">
    <citation type="journal article" date="2023" name="Mol. Biol. Evol.">
        <title>Third-Generation Sequencing Reveals the Adaptive Role of the Epigenome in Three Deep-Sea Polychaetes.</title>
        <authorList>
            <person name="Perez M."/>
            <person name="Aroh O."/>
            <person name="Sun Y."/>
            <person name="Lan Y."/>
            <person name="Juniper S.K."/>
            <person name="Young C.R."/>
            <person name="Angers B."/>
            <person name="Qian P.Y."/>
        </authorList>
    </citation>
    <scope>NUCLEOTIDE SEQUENCE</scope>
    <source>
        <strain evidence="3">P08H-3</strain>
    </source>
</reference>
<dbReference type="PANTHER" id="PTHR12910:SF2">
    <property type="entry name" value="NADH DEHYDROGENASE [UBIQUINONE] 1 ALPHA SUBCOMPLEX SUBUNIT 12"/>
    <property type="match status" value="1"/>
</dbReference>
<dbReference type="AlphaFoldDB" id="A0AAD9JYH0"/>
<keyword evidence="4" id="KW-1185">Reference proteome</keyword>
<dbReference type="InterPro" id="IPR007763">
    <property type="entry name" value="NDUFA12"/>
</dbReference>
<accession>A0AAD9JYH0</accession>
<keyword evidence="2" id="KW-0249">Electron transport</keyword>
<dbReference type="Pfam" id="PF05071">
    <property type="entry name" value="NDUFA12"/>
    <property type="match status" value="1"/>
</dbReference>
<keyword evidence="2" id="KW-0679">Respiratory chain</keyword>
<gene>
    <name evidence="3" type="ORF">LSH36_119g00028</name>
</gene>
<sequence>MSVLPKFRTFFKIIKENGGVVGSFLKLYRTEELKDGTLVGQDKYGHKYYENKRYFIARSRWVDYADDVGMDYDGSQVPPEWHRWLHYMTDDPPTKVPPVTRKYILDHIENRTGTHEQYVPYSTTKPKVHAWQSPRAN</sequence>
<keyword evidence="2" id="KW-0999">Mitochondrion inner membrane</keyword>
<dbReference type="GO" id="GO:0006979">
    <property type="term" value="P:response to oxidative stress"/>
    <property type="evidence" value="ECO:0007669"/>
    <property type="project" value="TreeGrafter"/>
</dbReference>
<dbReference type="EMBL" id="JAODUP010000119">
    <property type="protein sequence ID" value="KAK2161256.1"/>
    <property type="molecule type" value="Genomic_DNA"/>
</dbReference>
<comment type="subunit">
    <text evidence="2">Complex I is composed of 45 different subunits.</text>
</comment>
<evidence type="ECO:0000313" key="3">
    <source>
        <dbReference type="EMBL" id="KAK2161256.1"/>
    </source>
</evidence>
<comment type="caution">
    <text evidence="3">The sequence shown here is derived from an EMBL/GenBank/DDBJ whole genome shotgun (WGS) entry which is preliminary data.</text>
</comment>
<comment type="similarity">
    <text evidence="1 2">Belongs to the complex I NDUFA12 subunit family.</text>
</comment>
<evidence type="ECO:0000256" key="1">
    <source>
        <dbReference type="ARBA" id="ARBA00007355"/>
    </source>
</evidence>
<dbReference type="GO" id="GO:0005743">
    <property type="term" value="C:mitochondrial inner membrane"/>
    <property type="evidence" value="ECO:0007669"/>
    <property type="project" value="UniProtKB-SubCell"/>
</dbReference>
<organism evidence="3 4">
    <name type="scientific">Paralvinella palmiformis</name>
    <dbReference type="NCBI Taxonomy" id="53620"/>
    <lineage>
        <taxon>Eukaryota</taxon>
        <taxon>Metazoa</taxon>
        <taxon>Spiralia</taxon>
        <taxon>Lophotrochozoa</taxon>
        <taxon>Annelida</taxon>
        <taxon>Polychaeta</taxon>
        <taxon>Sedentaria</taxon>
        <taxon>Canalipalpata</taxon>
        <taxon>Terebellida</taxon>
        <taxon>Terebelliformia</taxon>
        <taxon>Alvinellidae</taxon>
        <taxon>Paralvinella</taxon>
    </lineage>
</organism>
<evidence type="ECO:0000313" key="4">
    <source>
        <dbReference type="Proteomes" id="UP001208570"/>
    </source>
</evidence>